<reference evidence="1 2" key="1">
    <citation type="journal article" date="2019" name="Sci. Rep.">
        <title>Orb-weaving spider Araneus ventricosus genome elucidates the spidroin gene catalogue.</title>
        <authorList>
            <person name="Kono N."/>
            <person name="Nakamura H."/>
            <person name="Ohtoshi R."/>
            <person name="Moran D.A.P."/>
            <person name="Shinohara A."/>
            <person name="Yoshida Y."/>
            <person name="Fujiwara M."/>
            <person name="Mori M."/>
            <person name="Tomita M."/>
            <person name="Arakawa K."/>
        </authorList>
    </citation>
    <scope>NUCLEOTIDE SEQUENCE [LARGE SCALE GENOMIC DNA]</scope>
</reference>
<keyword evidence="2" id="KW-1185">Reference proteome</keyword>
<name>A0A4Y2J7Y9_ARAVE</name>
<organism evidence="1 2">
    <name type="scientific">Araneus ventricosus</name>
    <name type="common">Orbweaver spider</name>
    <name type="synonym">Epeira ventricosa</name>
    <dbReference type="NCBI Taxonomy" id="182803"/>
    <lineage>
        <taxon>Eukaryota</taxon>
        <taxon>Metazoa</taxon>
        <taxon>Ecdysozoa</taxon>
        <taxon>Arthropoda</taxon>
        <taxon>Chelicerata</taxon>
        <taxon>Arachnida</taxon>
        <taxon>Araneae</taxon>
        <taxon>Araneomorphae</taxon>
        <taxon>Entelegynae</taxon>
        <taxon>Araneoidea</taxon>
        <taxon>Araneidae</taxon>
        <taxon>Araneus</taxon>
    </lineage>
</organism>
<accession>A0A4Y2J7Y9</accession>
<dbReference type="AlphaFoldDB" id="A0A4Y2J7Y9"/>
<dbReference type="GO" id="GO:0003676">
    <property type="term" value="F:nucleic acid binding"/>
    <property type="evidence" value="ECO:0007669"/>
    <property type="project" value="InterPro"/>
</dbReference>
<proteinExistence type="predicted"/>
<dbReference type="Proteomes" id="UP000499080">
    <property type="component" value="Unassembled WGS sequence"/>
</dbReference>
<evidence type="ECO:0000313" key="2">
    <source>
        <dbReference type="Proteomes" id="UP000499080"/>
    </source>
</evidence>
<sequence>MKIHRVCGLVHAKTDIVGQTLFTWCGADSWTGGLSTQLSSSSSDRRSKDRRLSAHLSSSSSDRINCVALCLVSIAAPSPSGWRRDKPTSSSEELLIAGLKSRCSSIKQETIFTSYPARKISEKTGQEIISKIVSLSQKSRVCIQWIPSRVGVFGNEVAELLAKEGSALPSAASGELFASEISSIHRAKANSTWKVPPAHEWYSGSRPGLSLQSKGTRSAQTALARLRCGHIKSLKFVDREKTYSSCPCSCPASPAKVIDCIGASARLMWSEGEHGFVALLGNGRKKIDVLIGKWQEEKRCSYCEMTGRKKDVLIGKWQEETNVLIGKWQEENRCSYWEMAGRKKMLLLGNGRKKKMLISLLSRKIFPLNSNGEIMTEAENLRILEVGKGRMNEILRCINKVRHH</sequence>
<gene>
    <name evidence="1" type="ORF">AVEN_247467_1</name>
</gene>
<dbReference type="InterPro" id="IPR036397">
    <property type="entry name" value="RNaseH_sf"/>
</dbReference>
<evidence type="ECO:0008006" key="3">
    <source>
        <dbReference type="Google" id="ProtNLM"/>
    </source>
</evidence>
<dbReference type="OrthoDB" id="6429252at2759"/>
<dbReference type="Gene3D" id="3.30.420.10">
    <property type="entry name" value="Ribonuclease H-like superfamily/Ribonuclease H"/>
    <property type="match status" value="1"/>
</dbReference>
<protein>
    <recommendedName>
        <fullName evidence="3">RNase H type-1 domain-containing protein</fullName>
    </recommendedName>
</protein>
<comment type="caution">
    <text evidence="1">The sequence shown here is derived from an EMBL/GenBank/DDBJ whole genome shotgun (WGS) entry which is preliminary data.</text>
</comment>
<dbReference type="EMBL" id="BGPR01003282">
    <property type="protein sequence ID" value="GBM86055.1"/>
    <property type="molecule type" value="Genomic_DNA"/>
</dbReference>
<evidence type="ECO:0000313" key="1">
    <source>
        <dbReference type="EMBL" id="GBM86055.1"/>
    </source>
</evidence>